<proteinExistence type="predicted"/>
<gene>
    <name evidence="1" type="ORF">BCV70DRAFT_16968</name>
</gene>
<reference evidence="1 2" key="1">
    <citation type="journal article" date="2018" name="Mol. Biol. Evol.">
        <title>Broad Genomic Sampling Reveals a Smut Pathogenic Ancestry of the Fungal Clade Ustilaginomycotina.</title>
        <authorList>
            <person name="Kijpornyongpan T."/>
            <person name="Mondo S.J."/>
            <person name="Barry K."/>
            <person name="Sandor L."/>
            <person name="Lee J."/>
            <person name="Lipzen A."/>
            <person name="Pangilinan J."/>
            <person name="LaButti K."/>
            <person name="Hainaut M."/>
            <person name="Henrissat B."/>
            <person name="Grigoriev I.V."/>
            <person name="Spatafora J.W."/>
            <person name="Aime M.C."/>
        </authorList>
    </citation>
    <scope>NUCLEOTIDE SEQUENCE [LARGE SCALE GENOMIC DNA]</scope>
    <source>
        <strain evidence="1 2">MCA 3645</strain>
    </source>
</reference>
<dbReference type="Proteomes" id="UP000246740">
    <property type="component" value="Unassembled WGS sequence"/>
</dbReference>
<dbReference type="AlphaFoldDB" id="A0A317XYN1"/>
<name>A0A317XYN1_9BASI</name>
<evidence type="ECO:0000313" key="2">
    <source>
        <dbReference type="Proteomes" id="UP000246740"/>
    </source>
</evidence>
<sequence length="118" mass="13505">MQRQNPASQRIKGAYRLRGPRCACSFLTLCCTSLFLFTQDRVCPIRLCFGLNRSWSPASPPPLSVVGQSLLRWRSMTQNQLQDFVPTFPLRECYLRPYTVLCTTRRADVCWSCSIPPA</sequence>
<dbReference type="EMBL" id="KZ819188">
    <property type="protein sequence ID" value="PWZ03407.1"/>
    <property type="molecule type" value="Genomic_DNA"/>
</dbReference>
<keyword evidence="2" id="KW-1185">Reference proteome</keyword>
<evidence type="ECO:0000313" key="1">
    <source>
        <dbReference type="EMBL" id="PWZ03407.1"/>
    </source>
</evidence>
<organism evidence="1 2">
    <name type="scientific">Testicularia cyperi</name>
    <dbReference type="NCBI Taxonomy" id="1882483"/>
    <lineage>
        <taxon>Eukaryota</taxon>
        <taxon>Fungi</taxon>
        <taxon>Dikarya</taxon>
        <taxon>Basidiomycota</taxon>
        <taxon>Ustilaginomycotina</taxon>
        <taxon>Ustilaginomycetes</taxon>
        <taxon>Ustilaginales</taxon>
        <taxon>Anthracoideaceae</taxon>
        <taxon>Testicularia</taxon>
    </lineage>
</organism>
<protein>
    <submittedName>
        <fullName evidence="1">Uncharacterized protein</fullName>
    </submittedName>
</protein>
<dbReference type="InParanoid" id="A0A317XYN1"/>
<accession>A0A317XYN1</accession>